<proteinExistence type="predicted"/>
<keyword evidence="2" id="KW-1185">Reference proteome</keyword>
<dbReference type="EMBL" id="CP081303">
    <property type="protein sequence ID" value="QZE12918.1"/>
    <property type="molecule type" value="Genomic_DNA"/>
</dbReference>
<reference evidence="1" key="1">
    <citation type="submission" date="2021-08" db="EMBL/GenBank/DDBJ databases">
        <title>Novel anaerobic bacterium isolated from sea squirt in East Sea, Republic of Korea.</title>
        <authorList>
            <person name="Nguyen T.H."/>
            <person name="Li Z."/>
            <person name="Lee Y.-J."/>
            <person name="Ko J."/>
            <person name="Kim S.-G."/>
        </authorList>
    </citation>
    <scope>NUCLEOTIDE SEQUENCE</scope>
    <source>
        <strain evidence="1">KCTC 25031</strain>
    </source>
</reference>
<organism evidence="1 2">
    <name type="scientific">Halosquirtibacter laminarini</name>
    <dbReference type="NCBI Taxonomy" id="3374600"/>
    <lineage>
        <taxon>Bacteria</taxon>
        <taxon>Pseudomonadati</taxon>
        <taxon>Bacteroidota</taxon>
        <taxon>Bacteroidia</taxon>
        <taxon>Marinilabiliales</taxon>
        <taxon>Prolixibacteraceae</taxon>
        <taxon>Halosquirtibacter</taxon>
    </lineage>
</organism>
<evidence type="ECO:0000313" key="1">
    <source>
        <dbReference type="EMBL" id="QZE12918.1"/>
    </source>
</evidence>
<evidence type="ECO:0000313" key="2">
    <source>
        <dbReference type="Proteomes" id="UP000826212"/>
    </source>
</evidence>
<sequence>MKFIGLLLLITFWITQPLSAMYQSGKSRSVVEKRDQSVNLKRYHAIERFGKMERSTLTNETISKYRFSSKGDTIEFSQYKIDKSSPNGKIDTLCLIRYNTHGVKVEEHKFDPQGNYVRLDYFYSPQGKVILVNQYDKSGVKTERADYFYDSMGRTLRMVKRNLKGDTLRYDEYQYYRSGTYMLKAKLKENSKKVEVHYSYDKQKRVFEKKYHVANKPVKEVFIDYGPNGKISLEKIKKGTHAPKHIQYRYDARGMCNYKRVLDTGTKKATVERYRYIYNKAGVWIHRYISIEKVEGFYDHGFIEDREFYVDGKGLQTQTPVSF</sequence>
<name>A0AC61NBQ4_9BACT</name>
<protein>
    <submittedName>
        <fullName evidence="1">Uncharacterized protein</fullName>
    </submittedName>
</protein>
<dbReference type="Proteomes" id="UP000826212">
    <property type="component" value="Chromosome"/>
</dbReference>
<accession>A0AC61NBQ4</accession>
<gene>
    <name evidence="1" type="ORF">K4L44_09990</name>
</gene>